<keyword evidence="6" id="KW-0067">ATP-binding</keyword>
<dbReference type="GO" id="GO:0043531">
    <property type="term" value="F:ADP binding"/>
    <property type="evidence" value="ECO:0007669"/>
    <property type="project" value="TreeGrafter"/>
</dbReference>
<dbReference type="EMBL" id="AUZX01015314">
    <property type="protein sequence ID" value="EQD29380.1"/>
    <property type="molecule type" value="Genomic_DNA"/>
</dbReference>
<keyword evidence="5 7" id="KW-0418">Kinase</keyword>
<dbReference type="InterPro" id="IPR015824">
    <property type="entry name" value="Phosphoglycerate_kinase_N"/>
</dbReference>
<dbReference type="EC" id="2.7.2.3" evidence="2"/>
<keyword evidence="3 7" id="KW-0808">Transferase</keyword>
<gene>
    <name evidence="7" type="ORF">B1A_20743</name>
</gene>
<dbReference type="InterPro" id="IPR001576">
    <property type="entry name" value="Phosphoglycerate_kinase"/>
</dbReference>
<name>T0ZHT3_9ZZZZ</name>
<evidence type="ECO:0000256" key="1">
    <source>
        <dbReference type="ARBA" id="ARBA00000642"/>
    </source>
</evidence>
<protein>
    <recommendedName>
        <fullName evidence="2">phosphoglycerate kinase</fullName>
        <ecNumber evidence="2">2.7.2.3</ecNumber>
    </recommendedName>
</protein>
<dbReference type="Gene3D" id="3.40.50.1260">
    <property type="entry name" value="Phosphoglycerate kinase, N-terminal domain"/>
    <property type="match status" value="1"/>
</dbReference>
<dbReference type="AlphaFoldDB" id="T0ZHT3"/>
<evidence type="ECO:0000313" key="7">
    <source>
        <dbReference type="EMBL" id="EQD29380.1"/>
    </source>
</evidence>
<dbReference type="GO" id="GO:0005829">
    <property type="term" value="C:cytosol"/>
    <property type="evidence" value="ECO:0007669"/>
    <property type="project" value="TreeGrafter"/>
</dbReference>
<feature type="non-terminal residue" evidence="7">
    <location>
        <position position="72"/>
    </location>
</feature>
<evidence type="ECO:0000256" key="6">
    <source>
        <dbReference type="ARBA" id="ARBA00022840"/>
    </source>
</evidence>
<comment type="catalytic activity">
    <reaction evidence="1">
        <text>(2R)-3-phosphoglycerate + ATP = (2R)-3-phospho-glyceroyl phosphate + ADP</text>
        <dbReference type="Rhea" id="RHEA:14801"/>
        <dbReference type="ChEBI" id="CHEBI:30616"/>
        <dbReference type="ChEBI" id="CHEBI:57604"/>
        <dbReference type="ChEBI" id="CHEBI:58272"/>
        <dbReference type="ChEBI" id="CHEBI:456216"/>
        <dbReference type="EC" id="2.7.2.3"/>
    </reaction>
</comment>
<dbReference type="PANTHER" id="PTHR11406">
    <property type="entry name" value="PHOSPHOGLYCERATE KINASE"/>
    <property type="match status" value="1"/>
</dbReference>
<evidence type="ECO:0000256" key="4">
    <source>
        <dbReference type="ARBA" id="ARBA00022741"/>
    </source>
</evidence>
<dbReference type="GO" id="GO:0005524">
    <property type="term" value="F:ATP binding"/>
    <property type="evidence" value="ECO:0007669"/>
    <property type="project" value="UniProtKB-KW"/>
</dbReference>
<comment type="caution">
    <text evidence="7">The sequence shown here is derived from an EMBL/GenBank/DDBJ whole genome shotgun (WGS) entry which is preliminary data.</text>
</comment>
<accession>T0ZHT3</accession>
<dbReference type="Pfam" id="PF00162">
    <property type="entry name" value="PGK"/>
    <property type="match status" value="1"/>
</dbReference>
<keyword evidence="4" id="KW-0547">Nucleotide-binding</keyword>
<dbReference type="GO" id="GO:0006096">
    <property type="term" value="P:glycolytic process"/>
    <property type="evidence" value="ECO:0007669"/>
    <property type="project" value="InterPro"/>
</dbReference>
<dbReference type="SUPFAM" id="SSF53748">
    <property type="entry name" value="Phosphoglycerate kinase"/>
    <property type="match status" value="1"/>
</dbReference>
<organism evidence="7">
    <name type="scientific">mine drainage metagenome</name>
    <dbReference type="NCBI Taxonomy" id="410659"/>
    <lineage>
        <taxon>unclassified sequences</taxon>
        <taxon>metagenomes</taxon>
        <taxon>ecological metagenomes</taxon>
    </lineage>
</organism>
<evidence type="ECO:0000256" key="2">
    <source>
        <dbReference type="ARBA" id="ARBA00013061"/>
    </source>
</evidence>
<dbReference type="InterPro" id="IPR036043">
    <property type="entry name" value="Phosphoglycerate_kinase_sf"/>
</dbReference>
<evidence type="ECO:0000256" key="3">
    <source>
        <dbReference type="ARBA" id="ARBA00022679"/>
    </source>
</evidence>
<evidence type="ECO:0000256" key="5">
    <source>
        <dbReference type="ARBA" id="ARBA00022777"/>
    </source>
</evidence>
<reference evidence="7" key="1">
    <citation type="submission" date="2013-08" db="EMBL/GenBank/DDBJ databases">
        <authorList>
            <person name="Mendez C."/>
            <person name="Richter M."/>
            <person name="Ferrer M."/>
            <person name="Sanchez J."/>
        </authorList>
    </citation>
    <scope>NUCLEOTIDE SEQUENCE</scope>
</reference>
<dbReference type="GO" id="GO:0006094">
    <property type="term" value="P:gluconeogenesis"/>
    <property type="evidence" value="ECO:0007669"/>
    <property type="project" value="TreeGrafter"/>
</dbReference>
<dbReference type="GO" id="GO:0004618">
    <property type="term" value="F:phosphoglycerate kinase activity"/>
    <property type="evidence" value="ECO:0007669"/>
    <property type="project" value="UniProtKB-EC"/>
</dbReference>
<dbReference type="PANTHER" id="PTHR11406:SF23">
    <property type="entry name" value="PHOSPHOGLYCERATE KINASE 1, CHLOROPLASTIC-RELATED"/>
    <property type="match status" value="1"/>
</dbReference>
<proteinExistence type="predicted"/>
<reference evidence="7" key="2">
    <citation type="journal article" date="2014" name="ISME J.">
        <title>Microbial stratification in low pH oxic and suboxic macroscopic growths along an acid mine drainage.</title>
        <authorList>
            <person name="Mendez-Garcia C."/>
            <person name="Mesa V."/>
            <person name="Sprenger R.R."/>
            <person name="Richter M."/>
            <person name="Diez M.S."/>
            <person name="Solano J."/>
            <person name="Bargiela R."/>
            <person name="Golyshina O.V."/>
            <person name="Manteca A."/>
            <person name="Ramos J.L."/>
            <person name="Gallego J.R."/>
            <person name="Llorente I."/>
            <person name="Martins Dos Santos V.A."/>
            <person name="Jensen O.N."/>
            <person name="Pelaez A.I."/>
            <person name="Sanchez J."/>
            <person name="Ferrer M."/>
        </authorList>
    </citation>
    <scope>NUCLEOTIDE SEQUENCE</scope>
</reference>
<sequence>MTPVAKRLSRLLGKDVIFNGEVVGAQVVREVEKMVPGDVFLLENLRFNPGEEGNDPAFAQKLADLCEVYIND</sequence>